<feature type="transmembrane region" description="Helical" evidence="7">
    <location>
        <begin position="105"/>
        <end position="130"/>
    </location>
</feature>
<evidence type="ECO:0000313" key="9">
    <source>
        <dbReference type="Proteomes" id="UP000005065"/>
    </source>
</evidence>
<feature type="transmembrane region" description="Helical" evidence="7">
    <location>
        <begin position="42"/>
        <end position="61"/>
    </location>
</feature>
<evidence type="ECO:0000256" key="2">
    <source>
        <dbReference type="ARBA" id="ARBA00010690"/>
    </source>
</evidence>
<comment type="subcellular location">
    <subcellularLocation>
        <location evidence="1">Cell membrane</location>
        <topology evidence="1">Multi-pass membrane protein</topology>
    </subcellularLocation>
</comment>
<dbReference type="EMBL" id="AFCU01000919">
    <property type="protein sequence ID" value="EHC88038.1"/>
    <property type="molecule type" value="Genomic_DNA"/>
</dbReference>
<accession>G5R0L8</accession>
<dbReference type="PRINTS" id="PR00950">
    <property type="entry name" value="TYPE3IMSPROT"/>
</dbReference>
<dbReference type="GO" id="GO:0005886">
    <property type="term" value="C:plasma membrane"/>
    <property type="evidence" value="ECO:0007669"/>
    <property type="project" value="UniProtKB-SubCell"/>
</dbReference>
<dbReference type="InterPro" id="IPR006307">
    <property type="entry name" value="BsaZ-like"/>
</dbReference>
<dbReference type="Proteomes" id="UP000005065">
    <property type="component" value="Unassembled WGS sequence"/>
</dbReference>
<organism evidence="8 9">
    <name type="scientific">Salmonella enterica subsp. enterica serovar Senftenberg str. A4-543</name>
    <dbReference type="NCBI Taxonomy" id="913082"/>
    <lineage>
        <taxon>Bacteria</taxon>
        <taxon>Pseudomonadati</taxon>
        <taxon>Pseudomonadota</taxon>
        <taxon>Gammaproteobacteria</taxon>
        <taxon>Enterobacterales</taxon>
        <taxon>Enterobacteriaceae</taxon>
        <taxon>Salmonella</taxon>
    </lineage>
</organism>
<evidence type="ECO:0000256" key="6">
    <source>
        <dbReference type="ARBA" id="ARBA00023136"/>
    </source>
</evidence>
<feature type="transmembrane region" description="Helical" evidence="7">
    <location>
        <begin position="209"/>
        <end position="227"/>
    </location>
</feature>
<sequence length="372" mass="42152">NRYYAAIYILYLSKRLVSICMSEKTEQPTEKKLRDGRKEGQVVKSIEITSLFQLIALYLYFHFFTEKMILILIESITFTLQLVNKPFSYALTQLSHALIESLTSALLFLGAGVIVATVGSVFLQVGVVIASKAIGFKSEHINPVSNFKQIFSLHSVVELCKSSLKVIMLSLIFAFFFYYYASTFRALPYCGLACGVLVVSSLIKWLWVGVMAFYIIVGILDYSFQYYKIRKDLKMSKDDVKQEHKDLEGDPQMKTRRREMQSEIQSGSLAQSVKQSVAVVRNPTHIAVCLGYHPTDMPIPRVLEKGSDAQANYIVNIAERNCIPVVENVELARSLFFEVERGDKIPETLFEPVAALLRMVMKIDYAHSTETP</sequence>
<dbReference type="PANTHER" id="PTHR30531:SF6">
    <property type="entry name" value="SECRETION SYSTEM APPARATUS PROTEIN SSAU"/>
    <property type="match status" value="1"/>
</dbReference>
<evidence type="ECO:0000256" key="3">
    <source>
        <dbReference type="ARBA" id="ARBA00022475"/>
    </source>
</evidence>
<evidence type="ECO:0000256" key="1">
    <source>
        <dbReference type="ARBA" id="ARBA00004651"/>
    </source>
</evidence>
<dbReference type="Pfam" id="PF01312">
    <property type="entry name" value="Bac_export_2"/>
    <property type="match status" value="1"/>
</dbReference>
<evidence type="ECO:0000256" key="4">
    <source>
        <dbReference type="ARBA" id="ARBA00022692"/>
    </source>
</evidence>
<dbReference type="AlphaFoldDB" id="G5R0L8"/>
<protein>
    <submittedName>
        <fullName evidence="8">Type III secretion inner membrane protein SsaU</fullName>
    </submittedName>
</protein>
<dbReference type="PANTHER" id="PTHR30531">
    <property type="entry name" value="FLAGELLAR BIOSYNTHETIC PROTEIN FLHB"/>
    <property type="match status" value="1"/>
</dbReference>
<dbReference type="NCBIfam" id="TIGR01404">
    <property type="entry name" value="FlhB_rel_III"/>
    <property type="match status" value="1"/>
</dbReference>
<keyword evidence="4 7" id="KW-0812">Transmembrane</keyword>
<proteinExistence type="inferred from homology"/>
<evidence type="ECO:0000256" key="5">
    <source>
        <dbReference type="ARBA" id="ARBA00022989"/>
    </source>
</evidence>
<evidence type="ECO:0000313" key="8">
    <source>
        <dbReference type="EMBL" id="EHC88038.1"/>
    </source>
</evidence>
<dbReference type="GO" id="GO:0009306">
    <property type="term" value="P:protein secretion"/>
    <property type="evidence" value="ECO:0007669"/>
    <property type="project" value="InterPro"/>
</dbReference>
<evidence type="ECO:0000256" key="7">
    <source>
        <dbReference type="SAM" id="Phobius"/>
    </source>
</evidence>
<dbReference type="Gene3D" id="3.40.1690.10">
    <property type="entry name" value="secretion proteins EscU"/>
    <property type="match status" value="1"/>
</dbReference>
<keyword evidence="3" id="KW-1003">Cell membrane</keyword>
<keyword evidence="6 7" id="KW-0472">Membrane</keyword>
<gene>
    <name evidence="8" type="ORF">LTSESEN_2803</name>
</gene>
<keyword evidence="5 7" id="KW-1133">Transmembrane helix</keyword>
<dbReference type="InterPro" id="IPR029025">
    <property type="entry name" value="T3SS_substrate_exporter_C"/>
</dbReference>
<feature type="transmembrane region" description="Helical" evidence="7">
    <location>
        <begin position="162"/>
        <end position="179"/>
    </location>
</feature>
<comment type="similarity">
    <text evidence="2">Belongs to the type III secretion exporter family.</text>
</comment>
<name>G5R0L8_SALSE</name>
<dbReference type="PATRIC" id="fig|913082.3.peg.2158"/>
<reference evidence="8 9" key="1">
    <citation type="journal article" date="2011" name="BMC Genomics">
        <title>Genome sequencing reveals diversification of virulence factor content and possible host adaptation in distinct subpopulations of Salmonella enterica.</title>
        <authorList>
            <person name="den Bakker H.C."/>
            <person name="Moreno Switt A.I."/>
            <person name="Govoni G."/>
            <person name="Cummings C.A."/>
            <person name="Ranieri M.L."/>
            <person name="Degoricija L."/>
            <person name="Hoelzer K."/>
            <person name="Rodriguez-Rivera L.D."/>
            <person name="Brown S."/>
            <person name="Bolchacova E."/>
            <person name="Furtado M.R."/>
            <person name="Wiedmann M."/>
        </authorList>
    </citation>
    <scope>NUCLEOTIDE SEQUENCE [LARGE SCALE GENOMIC DNA]</scope>
    <source>
        <strain evidence="8 9">A4-543</strain>
    </source>
</reference>
<dbReference type="InterPro" id="IPR006135">
    <property type="entry name" value="T3SS_substrate_exporter"/>
</dbReference>
<feature type="non-terminal residue" evidence="8">
    <location>
        <position position="1"/>
    </location>
</feature>
<comment type="caution">
    <text evidence="8">The sequence shown here is derived from an EMBL/GenBank/DDBJ whole genome shotgun (WGS) entry which is preliminary data.</text>
</comment>
<dbReference type="SUPFAM" id="SSF160544">
    <property type="entry name" value="EscU C-terminal domain-like"/>
    <property type="match status" value="1"/>
</dbReference>
<dbReference type="NCBIfam" id="NF009364">
    <property type="entry name" value="PRK12721.1"/>
    <property type="match status" value="1"/>
</dbReference>